<dbReference type="EC" id="3.4.23.43" evidence="9"/>
<evidence type="ECO:0000256" key="10">
    <source>
        <dbReference type="SAM" id="Phobius"/>
    </source>
</evidence>
<comment type="caution">
    <text evidence="13">The sequence shown here is derived from an EMBL/GenBank/DDBJ whole genome shotgun (WGS) entry which is preliminary data.</text>
</comment>
<feature type="transmembrane region" description="Helical" evidence="10">
    <location>
        <begin position="83"/>
        <end position="116"/>
    </location>
</feature>
<feature type="transmembrane region" description="Helical" evidence="10">
    <location>
        <begin position="234"/>
        <end position="255"/>
    </location>
</feature>
<keyword evidence="14" id="KW-1185">Reference proteome</keyword>
<comment type="subcellular location">
    <subcellularLocation>
        <location evidence="1">Cell inner membrane</location>
        <topology evidence="1">Multi-pass membrane protein</topology>
    </subcellularLocation>
    <subcellularLocation>
        <location evidence="9">Cell membrane</location>
        <topology evidence="9">Multi-pass membrane protein</topology>
    </subcellularLocation>
</comment>
<keyword evidence="9" id="KW-0489">Methyltransferase</keyword>
<dbReference type="EMBL" id="JAELXS010000001">
    <property type="protein sequence ID" value="MBJ6120826.1"/>
    <property type="molecule type" value="Genomic_DNA"/>
</dbReference>
<evidence type="ECO:0000256" key="5">
    <source>
        <dbReference type="ARBA" id="ARBA00022692"/>
    </source>
</evidence>
<dbReference type="Gene3D" id="1.20.120.1220">
    <property type="match status" value="1"/>
</dbReference>
<dbReference type="InterPro" id="IPR050882">
    <property type="entry name" value="Prepilin_peptidase/N-MTase"/>
</dbReference>
<dbReference type="Pfam" id="PF06750">
    <property type="entry name" value="A24_N_bact"/>
    <property type="match status" value="1"/>
</dbReference>
<name>A0ABS0XLB7_9SPHN</name>
<feature type="domain" description="Prepilin peptidase A24 N-terminal" evidence="12">
    <location>
        <begin position="13"/>
        <end position="88"/>
    </location>
</feature>
<feature type="transmembrane region" description="Helical" evidence="10">
    <location>
        <begin position="128"/>
        <end position="145"/>
    </location>
</feature>
<dbReference type="PANTHER" id="PTHR30487:SF0">
    <property type="entry name" value="PREPILIN LEADER PEPTIDASE_N-METHYLTRANSFERASE-RELATED"/>
    <property type="match status" value="1"/>
</dbReference>
<evidence type="ECO:0000259" key="12">
    <source>
        <dbReference type="Pfam" id="PF06750"/>
    </source>
</evidence>
<keyword evidence="9" id="KW-0645">Protease</keyword>
<protein>
    <recommendedName>
        <fullName evidence="9">Prepilin leader peptidase/N-methyltransferase</fullName>
        <ecNumber evidence="9">2.1.1.-</ecNumber>
        <ecNumber evidence="9">3.4.23.43</ecNumber>
    </recommendedName>
</protein>
<dbReference type="InterPro" id="IPR000045">
    <property type="entry name" value="Prepilin_IV_endopep_pep"/>
</dbReference>
<gene>
    <name evidence="13" type="ORF">JAO74_03355</name>
</gene>
<accession>A0ABS0XLB7</accession>
<evidence type="ECO:0000256" key="6">
    <source>
        <dbReference type="ARBA" id="ARBA00022989"/>
    </source>
</evidence>
<feature type="domain" description="Prepilin type IV endopeptidase peptidase" evidence="11">
    <location>
        <begin position="106"/>
        <end position="218"/>
    </location>
</feature>
<keyword evidence="4" id="KW-0997">Cell inner membrane</keyword>
<dbReference type="PANTHER" id="PTHR30487">
    <property type="entry name" value="TYPE 4 PREPILIN-LIKE PROTEINS LEADER PEPTIDE-PROCESSING ENZYME"/>
    <property type="match status" value="1"/>
</dbReference>
<sequence>MSDAGVWAGVLAVLGAIVGSFVAALVVRWTEDRSVMRGRSACDACGRTLGPAELVPLLSALVQRGRCRGCGARIDPIHWRIEAAAVVIGGAAGGVVAGPVAIAGAAFGWLLLALAALDWRAFWLPDRLTGLLAAAGLATGLATGLGDRMPPSLTDRLIGGVAGFAMLWAIATGYRRWRGREGMGGGDPKLFGAIGLWIGWRMLPAVMLTASLIGLGIVLFRWLTGRAMAADDALPLGTLLALAAYPAWLMMIGWMS</sequence>
<comment type="catalytic activity">
    <reaction evidence="9">
        <text>Typically cleaves a -Gly-|-Phe- bond to release an N-terminal, basic peptide of 5-8 residues from type IV prepilin, and then N-methylates the new N-terminal amino group, the methyl donor being S-adenosyl-L-methionine.</text>
        <dbReference type="EC" id="3.4.23.43"/>
    </reaction>
</comment>
<dbReference type="InterPro" id="IPR014032">
    <property type="entry name" value="Peptidase_A24A_bac"/>
</dbReference>
<evidence type="ECO:0000256" key="4">
    <source>
        <dbReference type="ARBA" id="ARBA00022519"/>
    </source>
</evidence>
<keyword evidence="9" id="KW-0808">Transferase</keyword>
<keyword evidence="7 10" id="KW-0472">Membrane</keyword>
<keyword evidence="5 9" id="KW-0812">Transmembrane</keyword>
<keyword evidence="3" id="KW-1003">Cell membrane</keyword>
<dbReference type="Pfam" id="PF01478">
    <property type="entry name" value="Peptidase_A24"/>
    <property type="match status" value="1"/>
</dbReference>
<proteinExistence type="inferred from homology"/>
<evidence type="ECO:0000256" key="2">
    <source>
        <dbReference type="ARBA" id="ARBA00005801"/>
    </source>
</evidence>
<evidence type="ECO:0000256" key="9">
    <source>
        <dbReference type="RuleBase" id="RU003794"/>
    </source>
</evidence>
<dbReference type="RefSeq" id="WP_199034956.1">
    <property type="nucleotide sequence ID" value="NZ_JAELXS010000001.1"/>
</dbReference>
<feature type="transmembrane region" description="Helical" evidence="10">
    <location>
        <begin position="197"/>
        <end position="222"/>
    </location>
</feature>
<keyword evidence="9" id="KW-0378">Hydrolase</keyword>
<evidence type="ECO:0000313" key="14">
    <source>
        <dbReference type="Proteomes" id="UP000640426"/>
    </source>
</evidence>
<feature type="transmembrane region" description="Helical" evidence="10">
    <location>
        <begin position="6"/>
        <end position="27"/>
    </location>
</feature>
<comment type="similarity">
    <text evidence="2 8">Belongs to the peptidase A24 family.</text>
</comment>
<dbReference type="PRINTS" id="PR00864">
    <property type="entry name" value="PREPILNPTASE"/>
</dbReference>
<dbReference type="InterPro" id="IPR010627">
    <property type="entry name" value="Prepilin_pept_A24_N"/>
</dbReference>
<organism evidence="13 14">
    <name type="scientific">Sphingomonas mollis</name>
    <dbReference type="NCBI Taxonomy" id="2795726"/>
    <lineage>
        <taxon>Bacteria</taxon>
        <taxon>Pseudomonadati</taxon>
        <taxon>Pseudomonadota</taxon>
        <taxon>Alphaproteobacteria</taxon>
        <taxon>Sphingomonadales</taxon>
        <taxon>Sphingomonadaceae</taxon>
        <taxon>Sphingomonas</taxon>
    </lineage>
</organism>
<feature type="transmembrane region" description="Helical" evidence="10">
    <location>
        <begin position="157"/>
        <end position="177"/>
    </location>
</feature>
<dbReference type="EC" id="2.1.1.-" evidence="9"/>
<keyword evidence="9" id="KW-0511">Multifunctional enzyme</keyword>
<evidence type="ECO:0000256" key="1">
    <source>
        <dbReference type="ARBA" id="ARBA00004429"/>
    </source>
</evidence>
<evidence type="ECO:0000256" key="7">
    <source>
        <dbReference type="ARBA" id="ARBA00023136"/>
    </source>
</evidence>
<evidence type="ECO:0000256" key="8">
    <source>
        <dbReference type="RuleBase" id="RU003793"/>
    </source>
</evidence>
<comment type="function">
    <text evidence="9">Plays an essential role in type IV pili and type II pseudopili formation by proteolytically removing the leader sequence from substrate proteins and subsequently monomethylating the alpha-amino group of the newly exposed N-terminal phenylalanine.</text>
</comment>
<evidence type="ECO:0000256" key="3">
    <source>
        <dbReference type="ARBA" id="ARBA00022475"/>
    </source>
</evidence>
<evidence type="ECO:0000259" key="11">
    <source>
        <dbReference type="Pfam" id="PF01478"/>
    </source>
</evidence>
<evidence type="ECO:0000313" key="13">
    <source>
        <dbReference type="EMBL" id="MBJ6120826.1"/>
    </source>
</evidence>
<keyword evidence="6 10" id="KW-1133">Transmembrane helix</keyword>
<reference evidence="14" key="1">
    <citation type="submission" date="2020-12" db="EMBL/GenBank/DDBJ databases">
        <title>Hymenobacter sp.</title>
        <authorList>
            <person name="Kim M.K."/>
        </authorList>
    </citation>
    <scope>NUCLEOTIDE SEQUENCE [LARGE SCALE GENOMIC DNA]</scope>
    <source>
        <strain evidence="14">BT553</strain>
    </source>
</reference>
<dbReference type="Proteomes" id="UP000640426">
    <property type="component" value="Unassembled WGS sequence"/>
</dbReference>